<feature type="domain" description="CHAT" evidence="1">
    <location>
        <begin position="903"/>
        <end position="1216"/>
    </location>
</feature>
<organism evidence="2 3">
    <name type="scientific">Favolaschia claudopus</name>
    <dbReference type="NCBI Taxonomy" id="2862362"/>
    <lineage>
        <taxon>Eukaryota</taxon>
        <taxon>Fungi</taxon>
        <taxon>Dikarya</taxon>
        <taxon>Basidiomycota</taxon>
        <taxon>Agaricomycotina</taxon>
        <taxon>Agaricomycetes</taxon>
        <taxon>Agaricomycetidae</taxon>
        <taxon>Agaricales</taxon>
        <taxon>Marasmiineae</taxon>
        <taxon>Mycenaceae</taxon>
        <taxon>Favolaschia</taxon>
    </lineage>
</organism>
<dbReference type="PANTHER" id="PTHR19959">
    <property type="entry name" value="KINESIN LIGHT CHAIN"/>
    <property type="match status" value="1"/>
</dbReference>
<comment type="caution">
    <text evidence="2">The sequence shown here is derived from an EMBL/GenBank/DDBJ whole genome shotgun (WGS) entry which is preliminary data.</text>
</comment>
<evidence type="ECO:0000313" key="2">
    <source>
        <dbReference type="EMBL" id="KAK7061337.1"/>
    </source>
</evidence>
<evidence type="ECO:0000313" key="3">
    <source>
        <dbReference type="Proteomes" id="UP001362999"/>
    </source>
</evidence>
<dbReference type="Pfam" id="PF13374">
    <property type="entry name" value="TPR_10"/>
    <property type="match status" value="3"/>
</dbReference>
<accession>A0AAW0EC80</accession>
<dbReference type="SUPFAM" id="SSF48452">
    <property type="entry name" value="TPR-like"/>
    <property type="match status" value="2"/>
</dbReference>
<dbReference type="InterPro" id="IPR011990">
    <property type="entry name" value="TPR-like_helical_dom_sf"/>
</dbReference>
<dbReference type="Gene3D" id="1.25.40.10">
    <property type="entry name" value="Tetratricopeptide repeat domain"/>
    <property type="match status" value="4"/>
</dbReference>
<dbReference type="AlphaFoldDB" id="A0AAW0EC80"/>
<keyword evidence="3" id="KW-1185">Reference proteome</keyword>
<dbReference type="InterPro" id="IPR024983">
    <property type="entry name" value="CHAT_dom"/>
</dbReference>
<dbReference type="PANTHER" id="PTHR19959:SF119">
    <property type="entry name" value="FUNGAL LIPASE-LIKE DOMAIN-CONTAINING PROTEIN"/>
    <property type="match status" value="1"/>
</dbReference>
<sequence length="1217" mass="133410">MKLANAVQSRFCAQGNAVDLEEAITLHREVLELCPSPLSIHPTCLNNLGLAIRIRAEQTGSIDDFQEAINLHREALSLCPDSPLHPERTTALYYLGCALRLRFEQQGDFEYLEEAIGLHREAISLLSTGSRMSSLDGLGRAFRLRFQVQGTGNDLNDAIALHRQALALCPSSHPERDVVLINLANAIRVQFLVEGDPHDLNDAIELYRAALALCPGTHPHRAAVMNNLAGSIQTRYLKDGDCGVLDEALELYREALVLVPPPHPLRSTVLDNLANVLRTRFEVQGHFEDLEEAIKLHRASFALCPPSHPAYSAALTNLGGAVQARFQQKGDLNDLDEAIKLHTAALLLRPVGNFERSTSLNNLAGAIQSRFEQKGDIEDLDKAVELQREALALCPPLHPHHGIALNNLARAVQTRFEQIGDSQDINEVIKLHRAALELRPVPHPHRSVSLNNLARAFETRFEQQGDPTDLEEATKLTREALALCPPPHADRTSILNTLAGALQLRFEQQGRLEDLEEAISLFREALQLASPAHPDRSAYLNNLTAAVQSRFQKTKNPKDLEDMIELAKIALALVSDSHPNRSISLGLLGQSLAGKYEQGHSEDDLNAAISALQEASTYLYASPLRRLQHTQSWGSVAARLKHASALPAYKAAVPLLSQIAALHLDVVSRQRILSTLKASQLASDAAACAINHTDYAGAVELLESTRSVFWSQAIKLRTPLHSLEDAQPALASKLKELVAEFEVASFRDANYTALLGSENQKKILSLEAQGLRYKRLNDEWEQTIEAIRAFPEFAEFMKPKSIASLQQAAVAGPIVVLTTKDAASYALIVTASKPVQCVKLAVMNSSTLEFQASLARGLSRGDFDAGEFLRGSSTTRGEVDAQLQVRLLGRPEGQKSAEEVFRALLTELWRTIAKPVLNALGLKKTRKPRRLWWCPTGALTFLPLHAAGIYGKEGTECVSDYVVSSYTPTLSALLNPPRPTALSKGTPFKVTVVVQSNAPKASSEGEEFKALPKAREEYNMIKNRVPGRWLTGVGVGTAEAEVGEALGQLGDSRVVHFACHGVQDGVHPLESGLVLSDGRVRVVELMRRREEVQQMSGSGGREAAPLSLAFLSACETAKGDRRNPDEAIHLAATLVFAGFRTVVATMWTIQDEDGPKIANRFYEKLFKRDSTGEEPQAGGGYPDLTKSAEALHYAVRKLREEPGVSFRRWVPFVHYGL</sequence>
<dbReference type="EMBL" id="JAWWNJ010000002">
    <property type="protein sequence ID" value="KAK7061337.1"/>
    <property type="molecule type" value="Genomic_DNA"/>
</dbReference>
<name>A0AAW0EC80_9AGAR</name>
<evidence type="ECO:0000259" key="1">
    <source>
        <dbReference type="Pfam" id="PF12770"/>
    </source>
</evidence>
<dbReference type="Pfam" id="PF12770">
    <property type="entry name" value="CHAT"/>
    <property type="match status" value="1"/>
</dbReference>
<dbReference type="Proteomes" id="UP001362999">
    <property type="component" value="Unassembled WGS sequence"/>
</dbReference>
<proteinExistence type="predicted"/>
<reference evidence="2 3" key="1">
    <citation type="journal article" date="2024" name="J Genomics">
        <title>Draft genome sequencing and assembly of Favolaschia claudopus CIRM-BRFM 2984 isolated from oak limbs.</title>
        <authorList>
            <person name="Navarro D."/>
            <person name="Drula E."/>
            <person name="Chaduli D."/>
            <person name="Cazenave R."/>
            <person name="Ahrendt S."/>
            <person name="Wang J."/>
            <person name="Lipzen A."/>
            <person name="Daum C."/>
            <person name="Barry K."/>
            <person name="Grigoriev I.V."/>
            <person name="Favel A."/>
            <person name="Rosso M.N."/>
            <person name="Martin F."/>
        </authorList>
    </citation>
    <scope>NUCLEOTIDE SEQUENCE [LARGE SCALE GENOMIC DNA]</scope>
    <source>
        <strain evidence="2 3">CIRM-BRFM 2984</strain>
    </source>
</reference>
<protein>
    <submittedName>
        <fullName evidence="2">CHAT domain-containing protein</fullName>
    </submittedName>
</protein>
<gene>
    <name evidence="2" type="ORF">R3P38DRAFT_2595766</name>
</gene>